<evidence type="ECO:0000313" key="3">
    <source>
        <dbReference type="EMBL" id="BAU32647.1"/>
    </source>
</evidence>
<feature type="region of interest" description="Disordered" evidence="1">
    <location>
        <begin position="169"/>
        <end position="192"/>
    </location>
</feature>
<dbReference type="AlphaFoldDB" id="A0A0U4WYC1"/>
<dbReference type="CDD" id="cd00090">
    <property type="entry name" value="HTH_ARSR"/>
    <property type="match status" value="1"/>
</dbReference>
<dbReference type="OrthoDB" id="7945987at2"/>
<accession>A0A0U4WYC1</accession>
<dbReference type="InterPro" id="IPR011991">
    <property type="entry name" value="ArsR-like_HTH"/>
</dbReference>
<dbReference type="GO" id="GO:0003700">
    <property type="term" value="F:DNA-binding transcription factor activity"/>
    <property type="evidence" value="ECO:0007669"/>
    <property type="project" value="InterPro"/>
</dbReference>
<reference evidence="4" key="1">
    <citation type="submission" date="2015-12" db="EMBL/GenBank/DDBJ databases">
        <authorList>
            <person name="Shamseldin A."/>
            <person name="Moawad H."/>
            <person name="Abd El-Rahim W.M."/>
            <person name="Sadowsky M.J."/>
        </authorList>
    </citation>
    <scope>NUCLEOTIDE SEQUENCE [LARGE SCALE GENOMIC DNA]</scope>
    <source>
        <strain evidence="4">JAM AC0309</strain>
    </source>
</reference>
<dbReference type="InterPro" id="IPR036388">
    <property type="entry name" value="WH-like_DNA-bd_sf"/>
</dbReference>
<sequence length="192" mass="21422">MFATLRYGRAVATTPSASANSDDADARQLSAGRALASPLRLRILRFCLYDAHTNREIAEEFGLNVGTSLHHVRTLVNNGFLVAEEPRTGRRGAREIPYRATGLSWSTRIDGQGALVIRTFLEEVDGLDLDEQFMVRMGFKLTAERLEELQNRLVEVILEYHESPDDDGARHGLFLSVHPEGHRSSRTESGSE</sequence>
<proteinExistence type="predicted"/>
<dbReference type="SMART" id="SM00418">
    <property type="entry name" value="HTH_ARSR"/>
    <property type="match status" value="1"/>
</dbReference>
<gene>
    <name evidence="3" type="ORF">MalAC0309_1799</name>
</gene>
<dbReference type="Gene3D" id="1.10.10.10">
    <property type="entry name" value="Winged helix-like DNA-binding domain superfamily/Winged helix DNA-binding domain"/>
    <property type="match status" value="1"/>
</dbReference>
<dbReference type="InterPro" id="IPR001845">
    <property type="entry name" value="HTH_ArsR_DNA-bd_dom"/>
</dbReference>
<dbReference type="Proteomes" id="UP000218965">
    <property type="component" value="Chromosome"/>
</dbReference>
<evidence type="ECO:0000313" key="4">
    <source>
        <dbReference type="Proteomes" id="UP000218965"/>
    </source>
</evidence>
<dbReference type="KEGG" id="malk:MalAC0309_1799"/>
<dbReference type="InterPro" id="IPR036390">
    <property type="entry name" value="WH_DNA-bd_sf"/>
</dbReference>
<name>A0A0U4WYC1_9MICO</name>
<reference evidence="3 4" key="2">
    <citation type="submission" date="2016-01" db="EMBL/GenBank/DDBJ databases">
        <title>Microcella alkaliphila JAM AC0309 whole genome shotgun sequence.</title>
        <authorList>
            <person name="Kurata A."/>
            <person name="Hirose Y."/>
            <person name="Kishimoto N."/>
            <person name="Kobayashi T."/>
        </authorList>
    </citation>
    <scope>NUCLEOTIDE SEQUENCE [LARGE SCALE GENOMIC DNA]</scope>
    <source>
        <strain evidence="3 4">JAM AC0309</strain>
    </source>
</reference>
<evidence type="ECO:0000259" key="2">
    <source>
        <dbReference type="SMART" id="SM00418"/>
    </source>
</evidence>
<dbReference type="EMBL" id="AP017315">
    <property type="protein sequence ID" value="BAU32647.1"/>
    <property type="molecule type" value="Genomic_DNA"/>
</dbReference>
<dbReference type="Pfam" id="PF13412">
    <property type="entry name" value="HTH_24"/>
    <property type="match status" value="1"/>
</dbReference>
<evidence type="ECO:0000256" key="1">
    <source>
        <dbReference type="SAM" id="MobiDB-lite"/>
    </source>
</evidence>
<dbReference type="SUPFAM" id="SSF46785">
    <property type="entry name" value="Winged helix' DNA-binding domain"/>
    <property type="match status" value="1"/>
</dbReference>
<organism evidence="3 4">
    <name type="scientific">Microcella alkaliphila</name>
    <dbReference type="NCBI Taxonomy" id="279828"/>
    <lineage>
        <taxon>Bacteria</taxon>
        <taxon>Bacillati</taxon>
        <taxon>Actinomycetota</taxon>
        <taxon>Actinomycetes</taxon>
        <taxon>Micrococcales</taxon>
        <taxon>Microbacteriaceae</taxon>
        <taxon>Microcella</taxon>
    </lineage>
</organism>
<protein>
    <recommendedName>
        <fullName evidence="2">HTH arsR-type domain-containing protein</fullName>
    </recommendedName>
</protein>
<feature type="domain" description="HTH arsR-type" evidence="2">
    <location>
        <begin position="30"/>
        <end position="122"/>
    </location>
</feature>